<evidence type="ECO:0000256" key="1">
    <source>
        <dbReference type="SAM" id="Phobius"/>
    </source>
</evidence>
<proteinExistence type="predicted"/>
<keyword evidence="1" id="KW-0812">Transmembrane</keyword>
<gene>
    <name evidence="2" type="ORF">LOD99_1486</name>
</gene>
<reference evidence="2 3" key="1">
    <citation type="journal article" date="2023" name="BMC Biol.">
        <title>The compact genome of the sponge Oopsacas minuta (Hexactinellida) is lacking key metazoan core genes.</title>
        <authorList>
            <person name="Santini S."/>
            <person name="Schenkelaars Q."/>
            <person name="Jourda C."/>
            <person name="Duchesne M."/>
            <person name="Belahbib H."/>
            <person name="Rocher C."/>
            <person name="Selva M."/>
            <person name="Riesgo A."/>
            <person name="Vervoort M."/>
            <person name="Leys S.P."/>
            <person name="Kodjabachian L."/>
            <person name="Le Bivic A."/>
            <person name="Borchiellini C."/>
            <person name="Claverie J.M."/>
            <person name="Renard E."/>
        </authorList>
    </citation>
    <scope>NUCLEOTIDE SEQUENCE [LARGE SCALE GENOMIC DNA]</scope>
    <source>
        <strain evidence="2">SPO-2</strain>
    </source>
</reference>
<accession>A0AAV7K632</accession>
<evidence type="ECO:0008006" key="4">
    <source>
        <dbReference type="Google" id="ProtNLM"/>
    </source>
</evidence>
<dbReference type="PANTHER" id="PTHR46880:SF5">
    <property type="entry name" value="DUF4371 DOMAIN-CONTAINING PROTEIN"/>
    <property type="match status" value="1"/>
</dbReference>
<evidence type="ECO:0000313" key="2">
    <source>
        <dbReference type="EMBL" id="KAI6656153.1"/>
    </source>
</evidence>
<keyword evidence="3" id="KW-1185">Reference proteome</keyword>
<organism evidence="2 3">
    <name type="scientific">Oopsacas minuta</name>
    <dbReference type="NCBI Taxonomy" id="111878"/>
    <lineage>
        <taxon>Eukaryota</taxon>
        <taxon>Metazoa</taxon>
        <taxon>Porifera</taxon>
        <taxon>Hexactinellida</taxon>
        <taxon>Hexasterophora</taxon>
        <taxon>Lyssacinosida</taxon>
        <taxon>Leucopsacidae</taxon>
        <taxon>Oopsacas</taxon>
    </lineage>
</organism>
<dbReference type="Proteomes" id="UP001165289">
    <property type="component" value="Unassembled WGS sequence"/>
</dbReference>
<keyword evidence="1" id="KW-1133">Transmembrane helix</keyword>
<dbReference type="EMBL" id="JAKMXF010000155">
    <property type="protein sequence ID" value="KAI6656153.1"/>
    <property type="molecule type" value="Genomic_DNA"/>
</dbReference>
<dbReference type="AlphaFoldDB" id="A0AAV7K632"/>
<protein>
    <recommendedName>
        <fullName evidence="4">DUF659 domain-containing protein</fullName>
    </recommendedName>
</protein>
<keyword evidence="1" id="KW-0472">Membrane</keyword>
<comment type="caution">
    <text evidence="2">The sequence shown here is derived from an EMBL/GenBank/DDBJ whole genome shotgun (WGS) entry which is preliminary data.</text>
</comment>
<sequence length="150" mass="17122">MERLEKRVDVVNASRIELTQKVIRTAYYIAKNDKPYSNHPDLIELQTLNGANLGMCLYSRSTATVMIDMIASEMCRKICNRILEVDGKISILVDESTTISNKTNIDRLHKMQNIQAGLSTFFVFGALGTIRTIIVNNNYNFIELPKYSWI</sequence>
<feature type="transmembrane region" description="Helical" evidence="1">
    <location>
        <begin position="116"/>
        <end position="134"/>
    </location>
</feature>
<dbReference type="PANTHER" id="PTHR46880">
    <property type="entry name" value="RAS-ASSOCIATING DOMAIN-CONTAINING PROTEIN"/>
    <property type="match status" value="1"/>
</dbReference>
<name>A0AAV7K632_9METZ</name>
<evidence type="ECO:0000313" key="3">
    <source>
        <dbReference type="Proteomes" id="UP001165289"/>
    </source>
</evidence>